<evidence type="ECO:0000256" key="2">
    <source>
        <dbReference type="SAM" id="MobiDB-lite"/>
    </source>
</evidence>
<dbReference type="InterPro" id="IPR036890">
    <property type="entry name" value="HATPase_C_sf"/>
</dbReference>
<organism evidence="4 5">
    <name type="scientific">Sphaerisporangium rufum</name>
    <dbReference type="NCBI Taxonomy" id="1381558"/>
    <lineage>
        <taxon>Bacteria</taxon>
        <taxon>Bacillati</taxon>
        <taxon>Actinomycetota</taxon>
        <taxon>Actinomycetes</taxon>
        <taxon>Streptosporangiales</taxon>
        <taxon>Streptosporangiaceae</taxon>
        <taxon>Sphaerisporangium</taxon>
    </lineage>
</organism>
<feature type="region of interest" description="Disordered" evidence="2">
    <location>
        <begin position="1"/>
        <end position="69"/>
    </location>
</feature>
<dbReference type="EMBL" id="BOOU01000076">
    <property type="protein sequence ID" value="GII80638.1"/>
    <property type="molecule type" value="Genomic_DNA"/>
</dbReference>
<dbReference type="InterPro" id="IPR050267">
    <property type="entry name" value="Anti-sigma-factor_SerPK"/>
</dbReference>
<evidence type="ECO:0000256" key="1">
    <source>
        <dbReference type="ARBA" id="ARBA00022527"/>
    </source>
</evidence>
<protein>
    <recommendedName>
        <fullName evidence="3">Histidine kinase/HSP90-like ATPase domain-containing protein</fullName>
    </recommendedName>
</protein>
<name>A0A919V3Z6_9ACTN</name>
<dbReference type="SUPFAM" id="SSF55874">
    <property type="entry name" value="ATPase domain of HSP90 chaperone/DNA topoisomerase II/histidine kinase"/>
    <property type="match status" value="1"/>
</dbReference>
<dbReference type="Proteomes" id="UP000655287">
    <property type="component" value="Unassembled WGS sequence"/>
</dbReference>
<keyword evidence="1" id="KW-0808">Transferase</keyword>
<evidence type="ECO:0000259" key="3">
    <source>
        <dbReference type="Pfam" id="PF13581"/>
    </source>
</evidence>
<keyword evidence="1" id="KW-0723">Serine/threonine-protein kinase</keyword>
<feature type="domain" description="Histidine kinase/HSP90-like ATPase" evidence="3">
    <location>
        <begin position="95"/>
        <end position="194"/>
    </location>
</feature>
<dbReference type="InterPro" id="IPR003594">
    <property type="entry name" value="HATPase_dom"/>
</dbReference>
<evidence type="ECO:0000313" key="5">
    <source>
        <dbReference type="Proteomes" id="UP000655287"/>
    </source>
</evidence>
<dbReference type="AlphaFoldDB" id="A0A919V3Z6"/>
<dbReference type="Pfam" id="PF13581">
    <property type="entry name" value="HATPase_c_2"/>
    <property type="match status" value="1"/>
</dbReference>
<evidence type="ECO:0000313" key="4">
    <source>
        <dbReference type="EMBL" id="GII80638.1"/>
    </source>
</evidence>
<comment type="caution">
    <text evidence="4">The sequence shown here is derived from an EMBL/GenBank/DDBJ whole genome shotgun (WGS) entry which is preliminary data.</text>
</comment>
<dbReference type="GO" id="GO:0004674">
    <property type="term" value="F:protein serine/threonine kinase activity"/>
    <property type="evidence" value="ECO:0007669"/>
    <property type="project" value="UniProtKB-KW"/>
</dbReference>
<proteinExistence type="predicted"/>
<dbReference type="RefSeq" id="WP_239137791.1">
    <property type="nucleotide sequence ID" value="NZ_BOOU01000076.1"/>
</dbReference>
<dbReference type="PANTHER" id="PTHR35526">
    <property type="entry name" value="ANTI-SIGMA-F FACTOR RSBW-RELATED"/>
    <property type="match status" value="1"/>
</dbReference>
<dbReference type="CDD" id="cd16936">
    <property type="entry name" value="HATPase_RsbW-like"/>
    <property type="match status" value="1"/>
</dbReference>
<accession>A0A919V3Z6</accession>
<dbReference type="Gene3D" id="3.30.565.10">
    <property type="entry name" value="Histidine kinase-like ATPase, C-terminal domain"/>
    <property type="match status" value="1"/>
</dbReference>
<sequence>MPTRDTPGRWDGPAGAPSVASLETDASATEVALMMTGDGGPRPADADRVDDAVGEPAGGDTGRGPRPAGVEWYEHAAGGGDADRWRVRTLDRAAFPATEAAVGEARRRLRTLLAGHPRQDDAVLLLSETFTNAVLHTRSAAIGVVVLLGVDGHVQVEVVDQGAATSPCARPDPAGEPAESGRGIHLVRTLAARWGFFAEPGRCVTWFALDRHPLRRTPPGTATEG</sequence>
<dbReference type="PANTHER" id="PTHR35526:SF3">
    <property type="entry name" value="ANTI-SIGMA-F FACTOR RSBW"/>
    <property type="match status" value="1"/>
</dbReference>
<reference evidence="4" key="1">
    <citation type="submission" date="2021-01" db="EMBL/GenBank/DDBJ databases">
        <title>Whole genome shotgun sequence of Sphaerisporangium rufum NBRC 109079.</title>
        <authorList>
            <person name="Komaki H."/>
            <person name="Tamura T."/>
        </authorList>
    </citation>
    <scope>NUCLEOTIDE SEQUENCE</scope>
    <source>
        <strain evidence="4">NBRC 109079</strain>
    </source>
</reference>
<gene>
    <name evidence="4" type="ORF">Sru01_56200</name>
</gene>
<keyword evidence="1" id="KW-0418">Kinase</keyword>
<keyword evidence="5" id="KW-1185">Reference proteome</keyword>